<proteinExistence type="predicted"/>
<feature type="region of interest" description="Disordered" evidence="1">
    <location>
        <begin position="309"/>
        <end position="371"/>
    </location>
</feature>
<dbReference type="Proteomes" id="UP000247515">
    <property type="component" value="Unassembled WGS sequence"/>
</dbReference>
<sequence length="371" mass="42341">MRLPSHVTIDQKGEPILRKTIAREIPASAIALQERINARLPTRNVLNILANIEHWTHFTRHFGPLSGIDPQIRKAPERYLLTIFAMGCNLGPTQAARHLDTDVTAHMLSFVNRRHMNLDRLEAAQRELIELYLRLDLPKHWGDGKTVAADGTQYDFYDNNLLAGYHFRYRKMGAVAYRHVADNYIAVFRHFIPPGVWEAIYVIEGLLKAGLSVKADTVHADTQGQSAAVFAFTHLLGIKLMPRIRNWKDLVLYRPHSDAKYRHIDRLFTATIDWVLIERHWQELMTAGGGVDPGGHDLFAVAAAPPWVREPQEPPVSRCTRTRQRRTHGLSARVDRQPGTAPGRDGKHRQDRVVQRPREMAVVRRRCDSGE</sequence>
<evidence type="ECO:0000313" key="3">
    <source>
        <dbReference type="EMBL" id="PXX07875.1"/>
    </source>
</evidence>
<dbReference type="InterPro" id="IPR002513">
    <property type="entry name" value="Tn3_Tnp_DDE_dom"/>
</dbReference>
<comment type="caution">
    <text evidence="3">The sequence shown here is derived from an EMBL/GenBank/DDBJ whole genome shotgun (WGS) entry which is preliminary data.</text>
</comment>
<evidence type="ECO:0000256" key="1">
    <source>
        <dbReference type="SAM" id="MobiDB-lite"/>
    </source>
</evidence>
<name>A0ABX5MEL3_9BURK</name>
<evidence type="ECO:0000259" key="2">
    <source>
        <dbReference type="Pfam" id="PF01526"/>
    </source>
</evidence>
<dbReference type="EMBL" id="QJJV01000028">
    <property type="protein sequence ID" value="PXX07875.1"/>
    <property type="molecule type" value="Genomic_DNA"/>
</dbReference>
<organism evidence="3 4">
    <name type="scientific">Paraburkholderia tropica</name>
    <dbReference type="NCBI Taxonomy" id="92647"/>
    <lineage>
        <taxon>Bacteria</taxon>
        <taxon>Pseudomonadati</taxon>
        <taxon>Pseudomonadota</taxon>
        <taxon>Betaproteobacteria</taxon>
        <taxon>Burkholderiales</taxon>
        <taxon>Burkholderiaceae</taxon>
        <taxon>Paraburkholderia</taxon>
    </lineage>
</organism>
<keyword evidence="4" id="KW-1185">Reference proteome</keyword>
<feature type="domain" description="Tn3 transposase DDE" evidence="2">
    <location>
        <begin position="48"/>
        <end position="285"/>
    </location>
</feature>
<protein>
    <submittedName>
        <fullName evidence="3">Tn3 transposase DDE domain-containing protein</fullName>
    </submittedName>
</protein>
<dbReference type="Pfam" id="PF01526">
    <property type="entry name" value="DDE_Tnp_Tn3"/>
    <property type="match status" value="1"/>
</dbReference>
<feature type="compositionally biased region" description="Basic and acidic residues" evidence="1">
    <location>
        <begin position="351"/>
        <end position="371"/>
    </location>
</feature>
<gene>
    <name evidence="3" type="ORF">C7400_12826</name>
</gene>
<evidence type="ECO:0000313" key="4">
    <source>
        <dbReference type="Proteomes" id="UP000247515"/>
    </source>
</evidence>
<accession>A0ABX5MEL3</accession>
<reference evidence="3 4" key="1">
    <citation type="submission" date="2018-05" db="EMBL/GenBank/DDBJ databases">
        <title>Genomic Encyclopedia of Type Strains, Phase IV (KMG-V): Genome sequencing to study the core and pangenomes of soil and plant-associated prokaryotes.</title>
        <authorList>
            <person name="Whitman W."/>
        </authorList>
    </citation>
    <scope>NUCLEOTIDE SEQUENCE [LARGE SCALE GENOMIC DNA]</scope>
    <source>
        <strain evidence="3 4">SIr-6563</strain>
    </source>
</reference>